<evidence type="ECO:0000256" key="3">
    <source>
        <dbReference type="ARBA" id="ARBA00023186"/>
    </source>
</evidence>
<dbReference type="PANTHER" id="PTHR13748:SF62">
    <property type="entry name" value="COBW DOMAIN-CONTAINING PROTEIN"/>
    <property type="match status" value="1"/>
</dbReference>
<dbReference type="GO" id="GO:0000166">
    <property type="term" value="F:nucleotide binding"/>
    <property type="evidence" value="ECO:0007669"/>
    <property type="project" value="UniProtKB-KW"/>
</dbReference>
<protein>
    <submittedName>
        <fullName evidence="8">GTP-binding protein</fullName>
    </submittedName>
</protein>
<dbReference type="Gene3D" id="3.40.50.300">
    <property type="entry name" value="P-loop containing nucleotide triphosphate hydrolases"/>
    <property type="match status" value="1"/>
</dbReference>
<dbReference type="GO" id="GO:0005737">
    <property type="term" value="C:cytoplasm"/>
    <property type="evidence" value="ECO:0007669"/>
    <property type="project" value="TreeGrafter"/>
</dbReference>
<keyword evidence="9" id="KW-1185">Reference proteome</keyword>
<sequence length="365" mass="39948">MSQSPPSAAGATRPEPVPVTVLTGFLGSGKTTLLNRLLRHPALADTAVLINEFGEIGLDHLLVERLDGDTVLLNAGCLCCTVRGDLVKALRDLAVRIEQGHAIRRVVVETTGLADPAPILQTLMSDPLVLYRYRLDGVVTLVDAATGSATLDAQVEAVKQVAVADRLVLTKSDLATPEQVSALWARLRALNPGAPLLNALHGDIEPEALLDCGLYDATRKHPDVRRWLDAEAWAEGHAHDHGHHHHHHDANRHDARIHSFCLTFDDPLPWDGLATWLEVLTMTRAESVLRVKGILNLEGEDRPVAIHGVQHLFHPPVKLERWPEGDDRRSRLVFILRDLDRATVEKGLRAFAESARQQAAIAGQG</sequence>
<dbReference type="EMBL" id="SMSJ01000002">
    <property type="protein sequence ID" value="TDH64325.1"/>
    <property type="molecule type" value="Genomic_DNA"/>
</dbReference>
<comment type="similarity">
    <text evidence="4">Belongs to the SIMIBI class G3E GTPase family. ZNG1 subfamily.</text>
</comment>
<dbReference type="PANTHER" id="PTHR13748">
    <property type="entry name" value="COBW-RELATED"/>
    <property type="match status" value="1"/>
</dbReference>
<reference evidence="8 9" key="1">
    <citation type="journal article" date="2016" name="J. Microbiol.">
        <title>Dankookia rubra gen. nov., sp. nov., an alphaproteobacterium isolated from sediment of a shallow stream.</title>
        <authorList>
            <person name="Kim W.H."/>
            <person name="Kim D.H."/>
            <person name="Kang K."/>
            <person name="Ahn T.Y."/>
        </authorList>
    </citation>
    <scope>NUCLEOTIDE SEQUENCE [LARGE SCALE GENOMIC DNA]</scope>
    <source>
        <strain evidence="8 9">JCM30602</strain>
    </source>
</reference>
<evidence type="ECO:0000259" key="7">
    <source>
        <dbReference type="SMART" id="SM00833"/>
    </source>
</evidence>
<comment type="caution">
    <text evidence="8">The sequence shown here is derived from an EMBL/GenBank/DDBJ whole genome shotgun (WGS) entry which is preliminary data.</text>
</comment>
<evidence type="ECO:0000256" key="6">
    <source>
        <dbReference type="ARBA" id="ARBA00049117"/>
    </source>
</evidence>
<dbReference type="RefSeq" id="WP_133287090.1">
    <property type="nucleotide sequence ID" value="NZ_SMSJ01000002.1"/>
</dbReference>
<gene>
    <name evidence="8" type="ORF">E2C06_03035</name>
</gene>
<keyword evidence="2" id="KW-0378">Hydrolase</keyword>
<dbReference type="Proteomes" id="UP000295096">
    <property type="component" value="Unassembled WGS sequence"/>
</dbReference>
<comment type="function">
    <text evidence="5">Zinc chaperone that directly transfers zinc cofactor to target proteins, thereby activating them. Zinc is transferred from the CXCC motif in the GTPase domain to the zinc binding site in target proteins in a process requiring GTP hydrolysis.</text>
</comment>
<dbReference type="GO" id="GO:0016787">
    <property type="term" value="F:hydrolase activity"/>
    <property type="evidence" value="ECO:0007669"/>
    <property type="project" value="UniProtKB-KW"/>
</dbReference>
<dbReference type="InterPro" id="IPR027417">
    <property type="entry name" value="P-loop_NTPase"/>
</dbReference>
<keyword evidence="3" id="KW-0143">Chaperone</keyword>
<evidence type="ECO:0000256" key="2">
    <source>
        <dbReference type="ARBA" id="ARBA00022801"/>
    </source>
</evidence>
<dbReference type="CDD" id="cd03112">
    <property type="entry name" value="CobW-like"/>
    <property type="match status" value="1"/>
</dbReference>
<feature type="domain" description="CobW C-terminal" evidence="7">
    <location>
        <begin position="257"/>
        <end position="352"/>
    </location>
</feature>
<dbReference type="InterPro" id="IPR003495">
    <property type="entry name" value="CobW/HypB/UreG_nucleotide-bd"/>
</dbReference>
<dbReference type="OrthoDB" id="9808822at2"/>
<dbReference type="SUPFAM" id="SSF52540">
    <property type="entry name" value="P-loop containing nucleoside triphosphate hydrolases"/>
    <property type="match status" value="1"/>
</dbReference>
<evidence type="ECO:0000313" key="9">
    <source>
        <dbReference type="Proteomes" id="UP000295096"/>
    </source>
</evidence>
<evidence type="ECO:0000256" key="4">
    <source>
        <dbReference type="ARBA" id="ARBA00034320"/>
    </source>
</evidence>
<comment type="catalytic activity">
    <reaction evidence="6">
        <text>GTP + H2O = GDP + phosphate + H(+)</text>
        <dbReference type="Rhea" id="RHEA:19669"/>
        <dbReference type="ChEBI" id="CHEBI:15377"/>
        <dbReference type="ChEBI" id="CHEBI:15378"/>
        <dbReference type="ChEBI" id="CHEBI:37565"/>
        <dbReference type="ChEBI" id="CHEBI:43474"/>
        <dbReference type="ChEBI" id="CHEBI:58189"/>
    </reaction>
    <physiologicalReaction direction="left-to-right" evidence="6">
        <dbReference type="Rhea" id="RHEA:19670"/>
    </physiologicalReaction>
</comment>
<name>A0A4V3AB57_9PROT</name>
<proteinExistence type="inferred from homology"/>
<keyword evidence="1" id="KW-0547">Nucleotide-binding</keyword>
<organism evidence="8 9">
    <name type="scientific">Dankookia rubra</name>
    <dbReference type="NCBI Taxonomy" id="1442381"/>
    <lineage>
        <taxon>Bacteria</taxon>
        <taxon>Pseudomonadati</taxon>
        <taxon>Pseudomonadota</taxon>
        <taxon>Alphaproteobacteria</taxon>
        <taxon>Acetobacterales</taxon>
        <taxon>Roseomonadaceae</taxon>
        <taxon>Dankookia</taxon>
    </lineage>
</organism>
<dbReference type="Pfam" id="PF02492">
    <property type="entry name" value="cobW"/>
    <property type="match status" value="1"/>
</dbReference>
<accession>A0A4V3AB57</accession>
<evidence type="ECO:0000313" key="8">
    <source>
        <dbReference type="EMBL" id="TDH64325.1"/>
    </source>
</evidence>
<dbReference type="SUPFAM" id="SSF90002">
    <property type="entry name" value="Hypothetical protein YjiA, C-terminal domain"/>
    <property type="match status" value="1"/>
</dbReference>
<dbReference type="AlphaFoldDB" id="A0A4V3AB57"/>
<dbReference type="InterPro" id="IPR051316">
    <property type="entry name" value="Zinc-reg_GTPase_activator"/>
</dbReference>
<evidence type="ECO:0000256" key="1">
    <source>
        <dbReference type="ARBA" id="ARBA00022741"/>
    </source>
</evidence>
<evidence type="ECO:0000256" key="5">
    <source>
        <dbReference type="ARBA" id="ARBA00045658"/>
    </source>
</evidence>
<dbReference type="InterPro" id="IPR011629">
    <property type="entry name" value="CobW-like_C"/>
</dbReference>
<dbReference type="InterPro" id="IPR036627">
    <property type="entry name" value="CobW-likC_sf"/>
</dbReference>
<dbReference type="Pfam" id="PF07683">
    <property type="entry name" value="CobW_C"/>
    <property type="match status" value="1"/>
</dbReference>
<dbReference type="SMART" id="SM00833">
    <property type="entry name" value="CobW_C"/>
    <property type="match status" value="1"/>
</dbReference>
<dbReference type="Gene3D" id="3.30.1220.10">
    <property type="entry name" value="CobW-like, C-terminal domain"/>
    <property type="match status" value="1"/>
</dbReference>